<dbReference type="Proteomes" id="UP000747399">
    <property type="component" value="Unassembled WGS sequence"/>
</dbReference>
<dbReference type="CDD" id="cd02980">
    <property type="entry name" value="TRX_Fd_family"/>
    <property type="match status" value="1"/>
</dbReference>
<reference evidence="2" key="1">
    <citation type="journal article" date="2021" name="Proc. Natl. Acad. Sci. U.S.A.">
        <title>Three genomes in the algal genus Volvox reveal the fate of a haploid sex-determining region after a transition to homothallism.</title>
        <authorList>
            <person name="Yamamoto K."/>
            <person name="Hamaji T."/>
            <person name="Kawai-Toyooka H."/>
            <person name="Matsuzaki R."/>
            <person name="Takahashi F."/>
            <person name="Nishimura Y."/>
            <person name="Kawachi M."/>
            <person name="Noguchi H."/>
            <person name="Minakuchi Y."/>
            <person name="Umen J.G."/>
            <person name="Toyoda A."/>
            <person name="Nozaki H."/>
        </authorList>
    </citation>
    <scope>NUCLEOTIDE SEQUENCE</scope>
    <source>
        <strain evidence="2">NIES-3780</strain>
    </source>
</reference>
<sequence length="361" mass="38290">MSFICSTRMDLQIDALSTSARLDAVRRVPGIRSVHRTSAVSIPLAIGDNPAPLASRVVMCEAATRPPAGPSTILCSSLGKERKKLAKVLKSHRKVLEKRLSALTRSEVDVPVLSELLTELRALTSRLDNQRAAALLANMDDSDSSSDSDDDGCDTRSAAALCSRRASTLQAQLPHLSMVSREPALREPPTSPSTSPGTAAEPSTDSNATRMVVSTITGEIEVPVPAPEEGWNWDENEFRAAQFDGAGGRVMVCTGSKCQRKGATEVLRAVSALSEGNSNIEVIPCKCVGKCSGGAALRVRPVGQPCATYTQVRPAQLQDVFLEHFMAPSAPPAPMQVMACALDYPAQPQSPVACCAECQGH</sequence>
<gene>
    <name evidence="2" type="ORF">Vafri_19251</name>
</gene>
<evidence type="ECO:0000313" key="2">
    <source>
        <dbReference type="EMBL" id="GIL65465.1"/>
    </source>
</evidence>
<proteinExistence type="predicted"/>
<keyword evidence="3" id="KW-1185">Reference proteome</keyword>
<dbReference type="EMBL" id="BNCO01000076">
    <property type="protein sequence ID" value="GIL65465.1"/>
    <property type="molecule type" value="Genomic_DNA"/>
</dbReference>
<name>A0A8J4BMN8_9CHLO</name>
<evidence type="ECO:0000313" key="3">
    <source>
        <dbReference type="Proteomes" id="UP000747399"/>
    </source>
</evidence>
<evidence type="ECO:0000256" key="1">
    <source>
        <dbReference type="SAM" id="MobiDB-lite"/>
    </source>
</evidence>
<dbReference type="AlphaFoldDB" id="A0A8J4BMN8"/>
<feature type="region of interest" description="Disordered" evidence="1">
    <location>
        <begin position="173"/>
        <end position="208"/>
    </location>
</feature>
<dbReference type="Gene3D" id="3.40.30.10">
    <property type="entry name" value="Glutaredoxin"/>
    <property type="match status" value="1"/>
</dbReference>
<dbReference type="InterPro" id="IPR036249">
    <property type="entry name" value="Thioredoxin-like_sf"/>
</dbReference>
<accession>A0A8J4BMN8</accession>
<dbReference type="SUPFAM" id="SSF52833">
    <property type="entry name" value="Thioredoxin-like"/>
    <property type="match status" value="1"/>
</dbReference>
<comment type="caution">
    <text evidence="2">The sequence shown here is derived from an EMBL/GenBank/DDBJ whole genome shotgun (WGS) entry which is preliminary data.</text>
</comment>
<organism evidence="2 3">
    <name type="scientific">Volvox africanus</name>
    <dbReference type="NCBI Taxonomy" id="51714"/>
    <lineage>
        <taxon>Eukaryota</taxon>
        <taxon>Viridiplantae</taxon>
        <taxon>Chlorophyta</taxon>
        <taxon>core chlorophytes</taxon>
        <taxon>Chlorophyceae</taxon>
        <taxon>CS clade</taxon>
        <taxon>Chlamydomonadales</taxon>
        <taxon>Volvocaceae</taxon>
        <taxon>Volvox</taxon>
    </lineage>
</organism>
<feature type="compositionally biased region" description="Low complexity" evidence="1">
    <location>
        <begin position="192"/>
        <end position="204"/>
    </location>
</feature>
<protein>
    <submittedName>
        <fullName evidence="2">Uncharacterized protein</fullName>
    </submittedName>
</protein>